<feature type="region of interest" description="Disordered" evidence="1">
    <location>
        <begin position="113"/>
        <end position="141"/>
    </location>
</feature>
<organism evidence="2 3">
    <name type="scientific">Candidatus Giovannonibacteria bacterium RIFCSPLOWO2_12_FULL_44_15</name>
    <dbReference type="NCBI Taxonomy" id="1798364"/>
    <lineage>
        <taxon>Bacteria</taxon>
        <taxon>Candidatus Giovannoniibacteriota</taxon>
    </lineage>
</organism>
<dbReference type="SUPFAM" id="SSF51182">
    <property type="entry name" value="RmlC-like cupins"/>
    <property type="match status" value="1"/>
</dbReference>
<proteinExistence type="predicted"/>
<dbReference type="InterPro" id="IPR014710">
    <property type="entry name" value="RmlC-like_jellyroll"/>
</dbReference>
<feature type="compositionally biased region" description="Basic and acidic residues" evidence="1">
    <location>
        <begin position="114"/>
        <end position="141"/>
    </location>
</feature>
<dbReference type="EMBL" id="MFIQ01000002">
    <property type="protein sequence ID" value="OGF93867.1"/>
    <property type="molecule type" value="Genomic_DNA"/>
</dbReference>
<evidence type="ECO:0000313" key="3">
    <source>
        <dbReference type="Proteomes" id="UP000178894"/>
    </source>
</evidence>
<dbReference type="Proteomes" id="UP000178894">
    <property type="component" value="Unassembled WGS sequence"/>
</dbReference>
<dbReference type="AlphaFoldDB" id="A0A1F5Y0Z5"/>
<dbReference type="STRING" id="1798364.A3G54_03860"/>
<name>A0A1F5Y0Z5_9BACT</name>
<gene>
    <name evidence="2" type="ORF">A3G54_03860</name>
</gene>
<reference evidence="2 3" key="1">
    <citation type="journal article" date="2016" name="Nat. Commun.">
        <title>Thousands of microbial genomes shed light on interconnected biogeochemical processes in an aquifer system.</title>
        <authorList>
            <person name="Anantharaman K."/>
            <person name="Brown C.T."/>
            <person name="Hug L.A."/>
            <person name="Sharon I."/>
            <person name="Castelle C.J."/>
            <person name="Probst A.J."/>
            <person name="Thomas B.C."/>
            <person name="Singh A."/>
            <person name="Wilkins M.J."/>
            <person name="Karaoz U."/>
            <person name="Brodie E.L."/>
            <person name="Williams K.H."/>
            <person name="Hubbard S.S."/>
            <person name="Banfield J.F."/>
        </authorList>
    </citation>
    <scope>NUCLEOTIDE SEQUENCE [LARGE SCALE GENOMIC DNA]</scope>
</reference>
<evidence type="ECO:0008006" key="4">
    <source>
        <dbReference type="Google" id="ProtNLM"/>
    </source>
</evidence>
<evidence type="ECO:0000256" key="1">
    <source>
        <dbReference type="SAM" id="MobiDB-lite"/>
    </source>
</evidence>
<protein>
    <recommendedName>
        <fullName evidence="4">Mannose-6-phosphate isomerase type II C-terminal domain-containing protein</fullName>
    </recommendedName>
</protein>
<sequence length="141" mass="16622">MKRPNKPFQEKIIKPWGREIIFTPKELGRTGKILSIRSKKRLSFQYHDNKEETLCLFSGSVLLWIENDDGKLQKINMEPQKGYTILPKQKHRLEALEDSIVLEISSQEKGNTIRLKDDYNRGTETEDERNKPNRNWHGETN</sequence>
<dbReference type="Gene3D" id="2.60.120.10">
    <property type="entry name" value="Jelly Rolls"/>
    <property type="match status" value="1"/>
</dbReference>
<accession>A0A1F5Y0Z5</accession>
<comment type="caution">
    <text evidence="2">The sequence shown here is derived from an EMBL/GenBank/DDBJ whole genome shotgun (WGS) entry which is preliminary data.</text>
</comment>
<dbReference type="InterPro" id="IPR011051">
    <property type="entry name" value="RmlC_Cupin_sf"/>
</dbReference>
<evidence type="ECO:0000313" key="2">
    <source>
        <dbReference type="EMBL" id="OGF93867.1"/>
    </source>
</evidence>